<feature type="region of interest" description="Disordered" evidence="1">
    <location>
        <begin position="684"/>
        <end position="732"/>
    </location>
</feature>
<keyword evidence="2" id="KW-0812">Transmembrane</keyword>
<feature type="compositionally biased region" description="Basic and acidic residues" evidence="1">
    <location>
        <begin position="685"/>
        <end position="696"/>
    </location>
</feature>
<evidence type="ECO:0000313" key="3">
    <source>
        <dbReference type="EMBL" id="CAE6973428.1"/>
    </source>
</evidence>
<keyword evidence="2" id="KW-1133">Transmembrane helix</keyword>
<evidence type="ECO:0000256" key="1">
    <source>
        <dbReference type="SAM" id="MobiDB-lite"/>
    </source>
</evidence>
<proteinExistence type="predicted"/>
<sequence>MPPMVRREVELAKGGCLQCGGPDAVVRAWYGKRGAEWQVESGCDVTEKVKGLLRQGQPVSAETLLHGVPTHNGDEVLQVELVPRTADTFLHDEPMDEPWRSDADLAALDADAGTRCWENALFGCPRVEVKERMVEELGQRDGDARYHQLDLHAVGLASISKMTRVKFPRLDWLGRLSGISYIVGENELELASAGMLKLTTKFKLHAPSLACELPKAADGNVVGCGFVAGQSKVHVHIFGRAVLQADVQGGPVTPLGTFNMAVLSTSTPSCDDSYSATVLWDEAPTNHVGQTIHLEEWRNVNLNDEVVETIHGVSDLEDARKRALAWIAEGGAIHNMRTAVLTTHTSPGTLYLKQLVRPGPGILNHPCSYYAGQSWCADFRHRDTFFFCLPASARQDIPPALLGRQPCSEVVVMMDLHIYKSKKFAWLGVTLETETGPVSSELLALRKRIELRTPLNEDDYVPPGTVGVSIRSEGVRVSPLYVSRYMTDFVELCTELCWVRMCFGIMVLAFWSSMILFNPLVVESFLHARDDGEDRAPTVRLCFWGFLLSTAALVWSEIRLALCCKRGQELLRNRRVAFALAMALSCLEKYDTYGDLNFVRIARQHHPDGLIWRVGLAAFIVGVGVMQILPSLVLLTSCVFNGKTCAGVPKDFVLCCRFSGLHLLMESINPRHAAAAEQVLQPARKPGETEMGKDETEAAPLLPPARQASVQAKEEDGDAGKEQGSGTATGARGYCDVPENPIAIHQVQDVLKQSKLARVKKIVGAVRFVFEDLIQGILQIWFLAYRWDQLNVFQRGQVIFSVTAGIMVSSAGPFLEQRKLSKSTSQLEGHASWQAAGGPICDTLVEILESEKSWDGTHEGAVQQLSFDKPLRCLSDVPEILPNGTRASPRQLITGTVMCTPQRKYATAITQYILGFANENGEASHKVPLFNGMPGSDPQARKVGFSIEAPDAAGIYPVGWHFDMQYNMEDAMGKYQKVAKHKAIGYIIVDNGLVNRD</sequence>
<protein>
    <submittedName>
        <fullName evidence="3">Uncharacterized protein</fullName>
    </submittedName>
</protein>
<dbReference type="Proteomes" id="UP000604046">
    <property type="component" value="Unassembled WGS sequence"/>
</dbReference>
<feature type="compositionally biased region" description="Basic and acidic residues" evidence="1">
    <location>
        <begin position="712"/>
        <end position="721"/>
    </location>
</feature>
<evidence type="ECO:0000256" key="2">
    <source>
        <dbReference type="SAM" id="Phobius"/>
    </source>
</evidence>
<comment type="caution">
    <text evidence="3">The sequence shown here is derived from an EMBL/GenBank/DDBJ whole genome shotgun (WGS) entry which is preliminary data.</text>
</comment>
<feature type="transmembrane region" description="Helical" evidence="2">
    <location>
        <begin position="498"/>
        <end position="521"/>
    </location>
</feature>
<keyword evidence="4" id="KW-1185">Reference proteome</keyword>
<dbReference type="AlphaFoldDB" id="A0A812I7B1"/>
<reference evidence="3" key="1">
    <citation type="submission" date="2021-02" db="EMBL/GenBank/DDBJ databases">
        <authorList>
            <person name="Dougan E. K."/>
            <person name="Rhodes N."/>
            <person name="Thang M."/>
            <person name="Chan C."/>
        </authorList>
    </citation>
    <scope>NUCLEOTIDE SEQUENCE</scope>
</reference>
<feature type="transmembrane region" description="Helical" evidence="2">
    <location>
        <begin position="610"/>
        <end position="635"/>
    </location>
</feature>
<organism evidence="3 4">
    <name type="scientific">Symbiodinium natans</name>
    <dbReference type="NCBI Taxonomy" id="878477"/>
    <lineage>
        <taxon>Eukaryota</taxon>
        <taxon>Sar</taxon>
        <taxon>Alveolata</taxon>
        <taxon>Dinophyceae</taxon>
        <taxon>Suessiales</taxon>
        <taxon>Symbiodiniaceae</taxon>
        <taxon>Symbiodinium</taxon>
    </lineage>
</organism>
<evidence type="ECO:0000313" key="4">
    <source>
        <dbReference type="Proteomes" id="UP000604046"/>
    </source>
</evidence>
<keyword evidence="2" id="KW-0472">Membrane</keyword>
<name>A0A812I7B1_9DINO</name>
<gene>
    <name evidence="3" type="ORF">SNAT2548_LOCUS2822</name>
</gene>
<accession>A0A812I7B1</accession>
<dbReference type="OrthoDB" id="428657at2759"/>
<dbReference type="EMBL" id="CAJNDS010000169">
    <property type="protein sequence ID" value="CAE6973428.1"/>
    <property type="molecule type" value="Genomic_DNA"/>
</dbReference>